<comment type="caution">
    <text evidence="2">The sequence shown here is derived from an EMBL/GenBank/DDBJ whole genome shotgun (WGS) entry which is preliminary data.</text>
</comment>
<dbReference type="Proteomes" id="UP000274117">
    <property type="component" value="Unassembled WGS sequence"/>
</dbReference>
<accession>A0A3R8S903</accession>
<dbReference type="InterPro" id="IPR010288">
    <property type="entry name" value="EcsB_ABC"/>
</dbReference>
<keyword evidence="1" id="KW-1133">Transmembrane helix</keyword>
<feature type="transmembrane region" description="Helical" evidence="1">
    <location>
        <begin position="130"/>
        <end position="148"/>
    </location>
</feature>
<dbReference type="GO" id="GO:0016020">
    <property type="term" value="C:membrane"/>
    <property type="evidence" value="ECO:0007669"/>
    <property type="project" value="InterPro"/>
</dbReference>
<sequence>MKTLFGQRKNLFLRQCASYLRYVLNDHFVLVVLVLFGFLALQYRQLLENLPSQPWLLYVILALVSLLLFLAGNVATYVEEADKIFLLSKEAEMPEIFFAANRRAFLVWASLQLVGQLILLPLYLKLKLPILLFIPLIFMLTIAKYFYFRWKLLTFMEEERVDWVRALQYESKRKTSILKFFSLFTNVKGLTSFVKRRSYLDGLLGHIKKETGFTWDYLFMRAFLRSGDYLSLALRLVILSIVFFVTVRESWLSVGLASLFHYLLLFQLLPLYHAYDYQLMAELLPVGPDKRLISFKRVLRQILYLSLILQSVLGLLLLEEKQYLLVFIGIGILLNQLYLDSKAKKLID</sequence>
<evidence type="ECO:0000256" key="1">
    <source>
        <dbReference type="SAM" id="Phobius"/>
    </source>
</evidence>
<feature type="transmembrane region" description="Helical" evidence="1">
    <location>
        <begin position="229"/>
        <end position="247"/>
    </location>
</feature>
<feature type="transmembrane region" description="Helical" evidence="1">
    <location>
        <begin position="259"/>
        <end position="277"/>
    </location>
</feature>
<dbReference type="PIRSF" id="PIRSF037259">
    <property type="entry name" value="EcsB_ABC"/>
    <property type="match status" value="1"/>
</dbReference>
<proteinExistence type="predicted"/>
<feature type="transmembrane region" description="Helical" evidence="1">
    <location>
        <begin position="105"/>
        <end position="124"/>
    </location>
</feature>
<dbReference type="AlphaFoldDB" id="A0A3R8S903"/>
<feature type="transmembrane region" description="Helical" evidence="1">
    <location>
        <begin position="20"/>
        <end position="43"/>
    </location>
</feature>
<dbReference type="Pfam" id="PF05975">
    <property type="entry name" value="EcsB"/>
    <property type="match status" value="2"/>
</dbReference>
<gene>
    <name evidence="2" type="ORF">EI998_05970</name>
</gene>
<keyword evidence="1" id="KW-0472">Membrane</keyword>
<organism evidence="2 3">
    <name type="scientific">Streptococcus suis</name>
    <dbReference type="NCBI Taxonomy" id="1307"/>
    <lineage>
        <taxon>Bacteria</taxon>
        <taxon>Bacillati</taxon>
        <taxon>Bacillota</taxon>
        <taxon>Bacilli</taxon>
        <taxon>Lactobacillales</taxon>
        <taxon>Streptococcaceae</taxon>
        <taxon>Streptococcus</taxon>
    </lineage>
</organism>
<feature type="transmembrane region" description="Helical" evidence="1">
    <location>
        <begin position="298"/>
        <end position="317"/>
    </location>
</feature>
<keyword evidence="1" id="KW-0812">Transmembrane</keyword>
<feature type="transmembrane region" description="Helical" evidence="1">
    <location>
        <begin position="55"/>
        <end position="78"/>
    </location>
</feature>
<reference evidence="2 3" key="2">
    <citation type="submission" date="2018-12" db="EMBL/GenBank/DDBJ databases">
        <title>Whole-genome sequences of fifteen clinical Streptococcus suis strains isolated from pigs between 2006 and 2018.</title>
        <authorList>
            <person name="Stevens M.J.A."/>
            <person name="Cernela N."/>
            <person name="Spoerry Serrano N."/>
            <person name="Schmitt S."/>
            <person name="Schrenzel J."/>
            <person name="Stephan R."/>
        </authorList>
    </citation>
    <scope>NUCLEOTIDE SEQUENCE [LARGE SCALE GENOMIC DNA]</scope>
    <source>
        <strain evidence="2 3">PP422</strain>
    </source>
</reference>
<protein>
    <submittedName>
        <fullName evidence="2">Multidrug ABC transporter permease</fullName>
    </submittedName>
</protein>
<evidence type="ECO:0000313" key="2">
    <source>
        <dbReference type="EMBL" id="RRR52674.1"/>
    </source>
</evidence>
<feature type="transmembrane region" description="Helical" evidence="1">
    <location>
        <begin position="323"/>
        <end position="339"/>
    </location>
</feature>
<evidence type="ECO:0000313" key="3">
    <source>
        <dbReference type="Proteomes" id="UP000274117"/>
    </source>
</evidence>
<dbReference type="EMBL" id="RSDO01000009">
    <property type="protein sequence ID" value="RRR52674.1"/>
    <property type="molecule type" value="Genomic_DNA"/>
</dbReference>
<name>A0A3R8S903_STRSU</name>
<reference evidence="2 3" key="1">
    <citation type="submission" date="2018-11" db="EMBL/GenBank/DDBJ databases">
        <authorList>
            <person name="Stevens M.J."/>
            <person name="Cernela N."/>
            <person name="Spoerry Serrano N."/>
            <person name="Schmitt S."/>
            <person name="Schrenzel J."/>
            <person name="Stephan R."/>
        </authorList>
    </citation>
    <scope>NUCLEOTIDE SEQUENCE [LARGE SCALE GENOMIC DNA]</scope>
    <source>
        <strain evidence="2 3">PP422</strain>
    </source>
</reference>